<evidence type="ECO:0000256" key="5">
    <source>
        <dbReference type="ARBA" id="ARBA00023136"/>
    </source>
</evidence>
<feature type="transmembrane region" description="Helical" evidence="7">
    <location>
        <begin position="138"/>
        <end position="158"/>
    </location>
</feature>
<dbReference type="GeneID" id="19318565"/>
<dbReference type="Proteomes" id="UP000053664">
    <property type="component" value="Unassembled WGS sequence"/>
</dbReference>
<dbReference type="InterPro" id="IPR011701">
    <property type="entry name" value="MFS"/>
</dbReference>
<dbReference type="OrthoDB" id="3639251at2759"/>
<evidence type="ECO:0000313" key="9">
    <source>
        <dbReference type="EMBL" id="EPQ28135.1"/>
    </source>
</evidence>
<dbReference type="InterPro" id="IPR020846">
    <property type="entry name" value="MFS_dom"/>
</dbReference>
<dbReference type="KEGG" id="pfp:PFL1_04462"/>
<dbReference type="AlphaFoldDB" id="A0A061H7Z3"/>
<dbReference type="GO" id="GO:0016020">
    <property type="term" value="C:membrane"/>
    <property type="evidence" value="ECO:0007669"/>
    <property type="project" value="UniProtKB-SubCell"/>
</dbReference>
<dbReference type="FunFam" id="1.20.1250.20:FF:000057">
    <property type="entry name" value="MFS general substrate transporter"/>
    <property type="match status" value="1"/>
</dbReference>
<evidence type="ECO:0000256" key="4">
    <source>
        <dbReference type="ARBA" id="ARBA00022989"/>
    </source>
</evidence>
<name>A0A061H7Z3_9BASI</name>
<evidence type="ECO:0000313" key="10">
    <source>
        <dbReference type="Proteomes" id="UP000053664"/>
    </source>
</evidence>
<feature type="transmembrane region" description="Helical" evidence="7">
    <location>
        <begin position="164"/>
        <end position="187"/>
    </location>
</feature>
<dbReference type="HOGENOM" id="CLU_001265_0_6_1"/>
<feature type="transmembrane region" description="Helical" evidence="7">
    <location>
        <begin position="233"/>
        <end position="255"/>
    </location>
</feature>
<feature type="transmembrane region" description="Helical" evidence="7">
    <location>
        <begin position="346"/>
        <end position="365"/>
    </location>
</feature>
<keyword evidence="3 7" id="KW-0812">Transmembrane</keyword>
<dbReference type="EMBL" id="KE361636">
    <property type="protein sequence ID" value="EPQ28135.1"/>
    <property type="molecule type" value="Genomic_DNA"/>
</dbReference>
<feature type="transmembrane region" description="Helical" evidence="7">
    <location>
        <begin position="69"/>
        <end position="86"/>
    </location>
</feature>
<keyword evidence="4 7" id="KW-1133">Transmembrane helix</keyword>
<protein>
    <recommendedName>
        <fullName evidence="8">Major facilitator superfamily (MFS) profile domain-containing protein</fullName>
    </recommendedName>
</protein>
<dbReference type="PANTHER" id="PTHR43791">
    <property type="entry name" value="PERMEASE-RELATED"/>
    <property type="match status" value="1"/>
</dbReference>
<feature type="transmembrane region" description="Helical" evidence="7">
    <location>
        <begin position="199"/>
        <end position="221"/>
    </location>
</feature>
<reference evidence="9 10" key="1">
    <citation type="journal article" date="2013" name="Plant Cell">
        <title>The transition from a phytopathogenic smut ancestor to an anamorphic biocontrol agent deciphered by comparative whole-genome analysis.</title>
        <authorList>
            <person name="Lefebvre F."/>
            <person name="Joly D.L."/>
            <person name="Labbe C."/>
            <person name="Teichmann B."/>
            <person name="Linning R."/>
            <person name="Belzile F."/>
            <person name="Bakkeren G."/>
            <person name="Belanger R.R."/>
        </authorList>
    </citation>
    <scope>NUCLEOTIDE SEQUENCE [LARGE SCALE GENOMIC DNA]</scope>
    <source>
        <strain evidence="9 10">PF-1</strain>
    </source>
</reference>
<feature type="transmembrane region" description="Helical" evidence="7">
    <location>
        <begin position="307"/>
        <end position="326"/>
    </location>
</feature>
<accession>A0A061H7Z3</accession>
<dbReference type="RefSeq" id="XP_007880177.1">
    <property type="nucleotide sequence ID" value="XM_007881986.1"/>
</dbReference>
<dbReference type="SUPFAM" id="SSF103473">
    <property type="entry name" value="MFS general substrate transporter"/>
    <property type="match status" value="1"/>
</dbReference>
<feature type="domain" description="Major facilitator superfamily (MFS) profile" evidence="8">
    <location>
        <begin position="73"/>
        <end position="490"/>
    </location>
</feature>
<dbReference type="PANTHER" id="PTHR43791:SF38">
    <property type="entry name" value="MAJOR FACILITATOR SUPERFAMILY (MFS) PROFILE DOMAIN-CONTAINING PROTEIN"/>
    <property type="match status" value="1"/>
</dbReference>
<evidence type="ECO:0000256" key="7">
    <source>
        <dbReference type="SAM" id="Phobius"/>
    </source>
</evidence>
<keyword evidence="2" id="KW-0813">Transport</keyword>
<dbReference type="GO" id="GO:0022857">
    <property type="term" value="F:transmembrane transporter activity"/>
    <property type="evidence" value="ECO:0007669"/>
    <property type="project" value="InterPro"/>
</dbReference>
<evidence type="ECO:0000256" key="1">
    <source>
        <dbReference type="ARBA" id="ARBA00004141"/>
    </source>
</evidence>
<feature type="transmembrane region" description="Helical" evidence="7">
    <location>
        <begin position="106"/>
        <end position="126"/>
    </location>
</feature>
<dbReference type="eggNOG" id="KOG2533">
    <property type="taxonomic scope" value="Eukaryota"/>
</dbReference>
<feature type="transmembrane region" description="Helical" evidence="7">
    <location>
        <begin position="372"/>
        <end position="390"/>
    </location>
</feature>
<dbReference type="PROSITE" id="PS50850">
    <property type="entry name" value="MFS"/>
    <property type="match status" value="1"/>
</dbReference>
<dbReference type="InterPro" id="IPR036259">
    <property type="entry name" value="MFS_trans_sf"/>
</dbReference>
<feature type="transmembrane region" description="Helical" evidence="7">
    <location>
        <begin position="462"/>
        <end position="483"/>
    </location>
</feature>
<evidence type="ECO:0000259" key="8">
    <source>
        <dbReference type="PROSITE" id="PS50850"/>
    </source>
</evidence>
<evidence type="ECO:0000256" key="2">
    <source>
        <dbReference type="ARBA" id="ARBA00022448"/>
    </source>
</evidence>
<organism evidence="9 10">
    <name type="scientific">Pseudozyma flocculosa PF-1</name>
    <dbReference type="NCBI Taxonomy" id="1277687"/>
    <lineage>
        <taxon>Eukaryota</taxon>
        <taxon>Fungi</taxon>
        <taxon>Dikarya</taxon>
        <taxon>Basidiomycota</taxon>
        <taxon>Ustilaginomycotina</taxon>
        <taxon>Ustilaginomycetes</taxon>
        <taxon>Ustilaginales</taxon>
        <taxon>Ustilaginaceae</taxon>
        <taxon>Pseudozyma</taxon>
    </lineage>
</organism>
<evidence type="ECO:0000256" key="3">
    <source>
        <dbReference type="ARBA" id="ARBA00022692"/>
    </source>
</evidence>
<sequence length="515" mass="56318">MPASFDDDDKAKHGPASGAATNAAGLRLDNYDRTSTHPALPLDDADAAMLDGLSPEEVAREEKRLVRKVDMRLVPAVWIMYLFSYLDRSNIGNAYTAGMGRDLNMSSTHYSVVLLVFFITYVLMEVPSNMVLTRVRPSLYLPALMFVWGGLSICFAAARSWQVIAVLRVLLGAIEAGFAPGVLFLLSSWYTKGELARRYALYYSAVAISGMLGGLIAGGLLQQLDGARGLAGWKWLFVCEGSATCFVALATIFVLPDFPTTTKWLTPRERMIATRRLQRDGVGSAQGGEDVSHTKAAKMAFTDWRTWAFVLTYMCTTGSQTIQYFIPELVKSMGYTGFHVQYMTAPIYACALVAILGFCFSSDLLKERAWHLFTASVIAVASFAIMLGVLDQTGRYVLLCFGVAAVYAACPLVSIYVSNAIPHPSEKRAVAQALVNALGNSASIYGSFLFPKNATDHNRMGFAVTMAFMCIAAGMALVLKYLLNRYPYPEIEQASAARGEDAYRHGETASYEHKA</sequence>
<proteinExistence type="predicted"/>
<feature type="region of interest" description="Disordered" evidence="6">
    <location>
        <begin position="1"/>
        <end position="21"/>
    </location>
</feature>
<gene>
    <name evidence="9" type="ORF">PFL1_04462</name>
</gene>
<keyword evidence="5 7" id="KW-0472">Membrane</keyword>
<dbReference type="Gene3D" id="1.20.1250.20">
    <property type="entry name" value="MFS general substrate transporter like domains"/>
    <property type="match status" value="2"/>
</dbReference>
<dbReference type="Pfam" id="PF07690">
    <property type="entry name" value="MFS_1"/>
    <property type="match status" value="1"/>
</dbReference>
<comment type="subcellular location">
    <subcellularLocation>
        <location evidence="1">Membrane</location>
        <topology evidence="1">Multi-pass membrane protein</topology>
    </subcellularLocation>
</comment>
<feature type="transmembrane region" description="Helical" evidence="7">
    <location>
        <begin position="396"/>
        <end position="417"/>
    </location>
</feature>
<feature type="transmembrane region" description="Helical" evidence="7">
    <location>
        <begin position="429"/>
        <end position="450"/>
    </location>
</feature>
<evidence type="ECO:0000256" key="6">
    <source>
        <dbReference type="SAM" id="MobiDB-lite"/>
    </source>
</evidence>